<organism evidence="6 7">
    <name type="scientific">Moelleriella libera RCEF 2490</name>
    <dbReference type="NCBI Taxonomy" id="1081109"/>
    <lineage>
        <taxon>Eukaryota</taxon>
        <taxon>Fungi</taxon>
        <taxon>Dikarya</taxon>
        <taxon>Ascomycota</taxon>
        <taxon>Pezizomycotina</taxon>
        <taxon>Sordariomycetes</taxon>
        <taxon>Hypocreomycetidae</taxon>
        <taxon>Hypocreales</taxon>
        <taxon>Clavicipitaceae</taxon>
        <taxon>Moelleriella</taxon>
    </lineage>
</organism>
<comment type="caution">
    <text evidence="6">The sequence shown here is derived from an EMBL/GenBank/DDBJ whole genome shotgun (WGS) entry which is preliminary data.</text>
</comment>
<dbReference type="GO" id="GO:0005886">
    <property type="term" value="C:plasma membrane"/>
    <property type="evidence" value="ECO:0007669"/>
    <property type="project" value="TreeGrafter"/>
</dbReference>
<feature type="transmembrane region" description="Helical" evidence="5">
    <location>
        <begin position="438"/>
        <end position="460"/>
    </location>
</feature>
<evidence type="ECO:0000256" key="1">
    <source>
        <dbReference type="ARBA" id="ARBA00004141"/>
    </source>
</evidence>
<feature type="transmembrane region" description="Helical" evidence="5">
    <location>
        <begin position="550"/>
        <end position="569"/>
    </location>
</feature>
<dbReference type="OrthoDB" id="4078873at2759"/>
<dbReference type="SUPFAM" id="SSF103473">
    <property type="entry name" value="MFS general substrate transporter"/>
    <property type="match status" value="1"/>
</dbReference>
<feature type="transmembrane region" description="Helical" evidence="5">
    <location>
        <begin position="192"/>
        <end position="211"/>
    </location>
</feature>
<dbReference type="GO" id="GO:0022857">
    <property type="term" value="F:transmembrane transporter activity"/>
    <property type="evidence" value="ECO:0007669"/>
    <property type="project" value="TreeGrafter"/>
</dbReference>
<feature type="transmembrane region" description="Helical" evidence="5">
    <location>
        <begin position="223"/>
        <end position="245"/>
    </location>
</feature>
<evidence type="ECO:0000256" key="5">
    <source>
        <dbReference type="SAM" id="Phobius"/>
    </source>
</evidence>
<accession>A0A167Y9U5</accession>
<keyword evidence="3 5" id="KW-1133">Transmembrane helix</keyword>
<feature type="transmembrane region" description="Helical" evidence="5">
    <location>
        <begin position="387"/>
        <end position="407"/>
    </location>
</feature>
<proteinExistence type="predicted"/>
<reference evidence="6 7" key="1">
    <citation type="journal article" date="2016" name="Genome Biol. Evol.">
        <title>Divergent and convergent evolution of fungal pathogenicity.</title>
        <authorList>
            <person name="Shang Y."/>
            <person name="Xiao G."/>
            <person name="Zheng P."/>
            <person name="Cen K."/>
            <person name="Zhan S."/>
            <person name="Wang C."/>
        </authorList>
    </citation>
    <scope>NUCLEOTIDE SEQUENCE [LARGE SCALE GENOMIC DNA]</scope>
    <source>
        <strain evidence="6 7">RCEF 2490</strain>
    </source>
</reference>
<dbReference type="PANTHER" id="PTHR23501">
    <property type="entry name" value="MAJOR FACILITATOR SUPERFAMILY"/>
    <property type="match status" value="1"/>
</dbReference>
<feature type="transmembrane region" description="Helical" evidence="5">
    <location>
        <begin position="158"/>
        <end position="180"/>
    </location>
</feature>
<feature type="transmembrane region" description="Helical" evidence="5">
    <location>
        <begin position="472"/>
        <end position="499"/>
    </location>
</feature>
<dbReference type="Gene3D" id="1.20.1250.20">
    <property type="entry name" value="MFS general substrate transporter like domains"/>
    <property type="match status" value="2"/>
</dbReference>
<feature type="transmembrane region" description="Helical" evidence="5">
    <location>
        <begin position="67"/>
        <end position="83"/>
    </location>
</feature>
<dbReference type="Proteomes" id="UP000078544">
    <property type="component" value="Unassembled WGS sequence"/>
</dbReference>
<name>A0A167Y9U5_9HYPO</name>
<dbReference type="AlphaFoldDB" id="A0A167Y9U5"/>
<gene>
    <name evidence="6" type="ORF">AAL_06780</name>
</gene>
<comment type="subcellular location">
    <subcellularLocation>
        <location evidence="1">Membrane</location>
        <topology evidence="1">Multi-pass membrane protein</topology>
    </subcellularLocation>
</comment>
<protein>
    <submittedName>
        <fullName evidence="6">Major facilitator superfamily domain, general substrate transporter</fullName>
    </submittedName>
</protein>
<feature type="transmembrane region" description="Helical" evidence="5">
    <location>
        <begin position="414"/>
        <end position="432"/>
    </location>
</feature>
<keyword evidence="4 5" id="KW-0472">Membrane</keyword>
<feature type="transmembrane region" description="Helical" evidence="5">
    <location>
        <begin position="135"/>
        <end position="152"/>
    </location>
</feature>
<feature type="transmembrane region" description="Helical" evidence="5">
    <location>
        <begin position="346"/>
        <end position="367"/>
    </location>
</feature>
<dbReference type="InterPro" id="IPR036259">
    <property type="entry name" value="MFS_trans_sf"/>
</dbReference>
<evidence type="ECO:0000313" key="7">
    <source>
        <dbReference type="Proteomes" id="UP000078544"/>
    </source>
</evidence>
<feature type="transmembrane region" description="Helical" evidence="5">
    <location>
        <begin position="304"/>
        <end position="326"/>
    </location>
</feature>
<evidence type="ECO:0000256" key="4">
    <source>
        <dbReference type="ARBA" id="ARBA00023136"/>
    </source>
</evidence>
<dbReference type="PANTHER" id="PTHR23501:SF3">
    <property type="entry name" value="MAJOR FACILITATOR SUPERFAMILY (MFS) PROFILE DOMAIN-CONTAINING PROTEIN"/>
    <property type="match status" value="1"/>
</dbReference>
<evidence type="ECO:0000256" key="3">
    <source>
        <dbReference type="ARBA" id="ARBA00022989"/>
    </source>
</evidence>
<dbReference type="EMBL" id="AZGY01000019">
    <property type="protein sequence ID" value="KZZ91039.1"/>
    <property type="molecule type" value="Genomic_DNA"/>
</dbReference>
<evidence type="ECO:0000313" key="6">
    <source>
        <dbReference type="EMBL" id="KZZ91039.1"/>
    </source>
</evidence>
<feature type="transmembrane region" description="Helical" evidence="5">
    <location>
        <begin position="271"/>
        <end position="292"/>
    </location>
</feature>
<keyword evidence="7" id="KW-1185">Reference proteome</keyword>
<evidence type="ECO:0000256" key="2">
    <source>
        <dbReference type="ARBA" id="ARBA00022692"/>
    </source>
</evidence>
<keyword evidence="2 5" id="KW-0812">Transmembrane</keyword>
<feature type="transmembrane region" description="Helical" evidence="5">
    <location>
        <begin position="103"/>
        <end position="123"/>
    </location>
</feature>
<sequence length="585" mass="64119">MRFFNKRQDQPAEVVAVSQVPDKSAAEAESEGSTCIDATGNRLDAGKLQSGVARIEATTKIWSRKHLIAAYLMIWFLYFVKSIEEVVHYSLAAFVTSSFGMHSTTPAISIVAKIIGGVTYIPLAKILDTWGRPQGLALMLLIWVLGNIMMAACQNIETYAAANVFHTVGGQGVSYCVTIFVADTSSLLNRPLMLAFATSPYIITTWIGGPVTEAVLSGPGLRWGLGMWAIILPIVVLPLSILFLYNDRKAVKAGLIEKRTGWITPKDVRNYLIAVDFVGIILLAGGWTLLLLPFSIWSYQAEQFRAPIIICMLIFGPVLLIVFALWERFLAPITFIPYKLLLDRTVFSTGIMFIFLYASSAIWGGYFQSMLLVVWDTGIRDATYIGNIYRVGSCLASVFIGIAVNRVGKFKWVATYYAFPLSLLGVGLMIKFRQASEHIGLVIMTQVFIAFAGGPVVVAGEMAMMAPSDHQHVAVIIAILNLFCSIGAAVGSTVSTAIWTGTFRNELLANLPADAPVDVIYGSLKEQLKYPVGSAIRDGISLSYSQSQRYMLITSVILLAAAWACTWLWRDLKLKKIKQVTGTVV</sequence>